<keyword evidence="2" id="KW-0067">ATP-binding</keyword>
<dbReference type="Pfam" id="PF13589">
    <property type="entry name" value="HATPase_c_3"/>
    <property type="match status" value="1"/>
</dbReference>
<evidence type="ECO:0000313" key="3">
    <source>
        <dbReference type="Proteomes" id="UP000677413"/>
    </source>
</evidence>
<feature type="domain" description="HD-CE" evidence="1">
    <location>
        <begin position="54"/>
        <end position="318"/>
    </location>
</feature>
<dbReference type="EMBL" id="JAGPYQ010000001">
    <property type="protein sequence ID" value="MBQ0851470.1"/>
    <property type="molecule type" value="Genomic_DNA"/>
</dbReference>
<keyword evidence="3" id="KW-1185">Reference proteome</keyword>
<accession>A0A941B5I5</accession>
<evidence type="ECO:0000313" key="2">
    <source>
        <dbReference type="EMBL" id="MBQ0851470.1"/>
    </source>
</evidence>
<dbReference type="GO" id="GO:0005524">
    <property type="term" value="F:ATP binding"/>
    <property type="evidence" value="ECO:0007669"/>
    <property type="project" value="UniProtKB-KW"/>
</dbReference>
<protein>
    <submittedName>
        <fullName evidence="2">ATP-binding protein</fullName>
    </submittedName>
</protein>
<reference evidence="2 3" key="1">
    <citation type="submission" date="2021-04" db="EMBL/GenBank/DDBJ databases">
        <authorList>
            <person name="Tang X."/>
            <person name="Zhou X."/>
            <person name="Chen X."/>
            <person name="Cernava T."/>
            <person name="Zhang C."/>
        </authorList>
    </citation>
    <scope>NUCLEOTIDE SEQUENCE [LARGE SCALE GENOMIC DNA]</scope>
    <source>
        <strain evidence="2 3">BH-SS-21</strain>
    </source>
</reference>
<organism evidence="2 3">
    <name type="scientific">Streptomyces liliiviolaceus</name>
    <dbReference type="NCBI Taxonomy" id="2823109"/>
    <lineage>
        <taxon>Bacteria</taxon>
        <taxon>Bacillati</taxon>
        <taxon>Actinomycetota</taxon>
        <taxon>Actinomycetes</taxon>
        <taxon>Kitasatosporales</taxon>
        <taxon>Streptomycetaceae</taxon>
        <taxon>Streptomyces</taxon>
    </lineage>
</organism>
<keyword evidence="2" id="KW-0547">Nucleotide-binding</keyword>
<dbReference type="PRINTS" id="PR00775">
    <property type="entry name" value="HEATSHOCK90"/>
</dbReference>
<gene>
    <name evidence="2" type="ORF">J8N05_25215</name>
</gene>
<dbReference type="Proteomes" id="UP000677413">
    <property type="component" value="Unassembled WGS sequence"/>
</dbReference>
<dbReference type="Pfam" id="PF24391">
    <property type="entry name" value="HD-CE"/>
    <property type="match status" value="1"/>
</dbReference>
<name>A0A941B5I5_9ACTN</name>
<dbReference type="InterPro" id="IPR020575">
    <property type="entry name" value="Hsp90_N"/>
</dbReference>
<sequence length="904" mass="101521">MPEFDYTATPLWRKTLAVRPRGDDHRVQRERLRASYLALRENAAPLLTENARSMPDFTVHDITHVDALWETADIICGEQVTLTPAEAYVLGCAFVLHDAAMGAAAYSVSLPDALGEQRWRDLVSITHFRKKGCWPDAAELDTPPAEIAEECRAIAIREAHAEQARRLVDQPWRSSAGNEIHLIQDLQLRESYGPLIGDLAASHWWSVDALGSQFRQAKGSLTWQPVEWLIEPLKLACVLRLADATQIDSRRAPTFLFSLRRPEGLSHDHWRFQEHVSRPHLQGDRVTYTSLRPFAPQAAPAWWLALDYLRQVDDELKKVDALLHDLGRGRLAARAVAGVDSPERFAELFPVTDWRPVDAAVKISNVPSLVETLGGEQLYGKEPEVAVRELIQNAQDAVLARQVIDPDFTGAQVEVRLTQTQGDWHLEVRDNGIGMDEETLVHGLLDFGTSGWSSSRVRNRLPGLASGGFKPRGRFGIGFFSVFMLGHEIELTTRRFDGSTADARRLTFEGSSRRPLLAALPASVRTAPGTLLRIRLKEDPYSAEGILLHTEDDHLSQLVRRLVLENMVPIRVWEPGATSAEAVEPFALATGSPEAVFDRLYPSFTKSWKVNQEKQRLRLRDAFIERATELFDDDQQRIGLAALGSDLLYWTQLNYQGIVTVNGFLADEAMGFAGYLVGRPDRASRDQAKPVADLDQLRRWIGEQEQRLRTTDNYTDSLQLELSFIQYRALHSLPGDAAFAMTADGLMRPADVIRWAAQRSEVFLVEGGPPLSWRARPPGAFHYLSGREVRLAEGWVLVCIDVLDPKLADLFPVAHGRDSAYEFARHDTNLSWQKFWWRLSGNVHGLFLEALCSAWSCTMGDLLAPIEQRGWSDVAHLEDESLGPIWGYHLRRPHQTIPPSPSAP</sequence>
<dbReference type="InterPro" id="IPR036890">
    <property type="entry name" value="HATPase_C_sf"/>
</dbReference>
<comment type="caution">
    <text evidence="2">The sequence shown here is derived from an EMBL/GenBank/DDBJ whole genome shotgun (WGS) entry which is preliminary data.</text>
</comment>
<dbReference type="SUPFAM" id="SSF55874">
    <property type="entry name" value="ATPase domain of HSP90 chaperone/DNA topoisomerase II/histidine kinase"/>
    <property type="match status" value="1"/>
</dbReference>
<dbReference type="AlphaFoldDB" id="A0A941B5I5"/>
<dbReference type="InterPro" id="IPR056471">
    <property type="entry name" value="HD-CE"/>
</dbReference>
<dbReference type="Gene3D" id="3.30.565.10">
    <property type="entry name" value="Histidine kinase-like ATPase, C-terminal domain"/>
    <property type="match status" value="1"/>
</dbReference>
<evidence type="ECO:0000259" key="1">
    <source>
        <dbReference type="Pfam" id="PF24391"/>
    </source>
</evidence>
<proteinExistence type="predicted"/>
<dbReference type="RefSeq" id="WP_210886283.1">
    <property type="nucleotide sequence ID" value="NZ_JAGPYQ010000001.1"/>
</dbReference>